<feature type="compositionally biased region" description="Acidic residues" evidence="1">
    <location>
        <begin position="411"/>
        <end position="426"/>
    </location>
</feature>
<organism evidence="2 3">
    <name type="scientific">Fomitopsis schrenkii</name>
    <name type="common">Brown rot fungus</name>
    <dbReference type="NCBI Taxonomy" id="2126942"/>
    <lineage>
        <taxon>Eukaryota</taxon>
        <taxon>Fungi</taxon>
        <taxon>Dikarya</taxon>
        <taxon>Basidiomycota</taxon>
        <taxon>Agaricomycotina</taxon>
        <taxon>Agaricomycetes</taxon>
        <taxon>Polyporales</taxon>
        <taxon>Fomitopsis</taxon>
    </lineage>
</organism>
<feature type="compositionally biased region" description="Polar residues" evidence="1">
    <location>
        <begin position="141"/>
        <end position="152"/>
    </location>
</feature>
<feature type="compositionally biased region" description="Polar residues" evidence="1">
    <location>
        <begin position="477"/>
        <end position="486"/>
    </location>
</feature>
<feature type="compositionally biased region" description="Low complexity" evidence="1">
    <location>
        <begin position="115"/>
        <end position="140"/>
    </location>
</feature>
<feature type="compositionally biased region" description="Low complexity" evidence="1">
    <location>
        <begin position="1"/>
        <end position="20"/>
    </location>
</feature>
<dbReference type="eggNOG" id="ENOG502RY6I">
    <property type="taxonomic scope" value="Eukaryota"/>
</dbReference>
<sequence>MQQQGMFNQGQQGPGNQSFSRGGAPMGVNRGGFNPGRGGNNQGGRGRGVQMGISRGGSRGRGAGYNNTGGRGGQGGQSSGSFRGHASNRGFGNRDNRRGGSFNASANFHQHGHQHGYQQHHPQQNQYSHHPQHQNYNNNSFRGRNQGFSHSSRGARHDSHASHGRENASVASAGFTSGKKEENRRTLTDFKIVGLEIPELFWSWSVSQSDVVDASVKTEDVPVSIPSTAAPSAQGTSDSAPKTESATAIPDAPTATAVPGPGDASGASQASAIKPEPTAILPPPPSRVRIYFHTPVSADDSSLISSNASYAQPSASRKGKRKKLEDDDDGDNEDGRGPPPPPPHSSEMGREPDVGSVDGTETAFGRDSVAPSVAETASEGDWLMAAIGGEEGDEGEGMDHENGDEYHDPDADAEGEYDNSGYDDDQGEAHHEYPMGSDGGAQNSGESQHDEHAPTAEQGGMNVDSQVTPAPEHTAPTGPNASSGVADSSPGAVNGSVPAPSTSPVTSGAPASTNPASASSAPHSIDTPTNGDTQMSTDGASVPLHSTASLATLPDVDGQGRSLQREDTLPATEPTQPAGESQYQGGDHASNTGPLPPDSSTSQAAKGGRVASANRLSAAYAAGTRRMVIDAEIVESLKVHRAEARIEVSITVEKDEAGGYKGIMMEAYSESAASYLPLEMTEAVEIDPTVPSFSKAALPMKMTLIAHLDRQRPLSEPRWVKTGDVQEWLKSMFGRMFWVAGDAAEGWEKKISVVDPDPAPTIWTVLETWAQNSNIGQQTERQRFLRTHMTETDNILEILLRLVRGERSGTGFQQATPAVATPNLAGPLLTALSPGAAHGSQQTHVSLAVLAIFRLAVEYAKRVSPENGKNEVEERVGEIIRSLPSHLLYKSLDGIFKEWKADKKGGKA</sequence>
<keyword evidence="3" id="KW-1185">Reference proteome</keyword>
<proteinExistence type="predicted"/>
<feature type="region of interest" description="Disordered" evidence="1">
    <location>
        <begin position="225"/>
        <end position="286"/>
    </location>
</feature>
<gene>
    <name evidence="2" type="ORF">FOMPIDRAFT_1151550</name>
</gene>
<feature type="compositionally biased region" description="Low complexity" evidence="1">
    <location>
        <begin position="495"/>
        <end position="524"/>
    </location>
</feature>
<feature type="compositionally biased region" description="Polar residues" evidence="1">
    <location>
        <begin position="225"/>
        <end position="245"/>
    </location>
</feature>
<reference evidence="2 3" key="1">
    <citation type="journal article" date="2012" name="Science">
        <title>The Paleozoic origin of enzymatic lignin decomposition reconstructed from 31 fungal genomes.</title>
        <authorList>
            <person name="Floudas D."/>
            <person name="Binder M."/>
            <person name="Riley R."/>
            <person name="Barry K."/>
            <person name="Blanchette R.A."/>
            <person name="Henrissat B."/>
            <person name="Martinez A.T."/>
            <person name="Otillar R."/>
            <person name="Spatafora J.W."/>
            <person name="Yadav J.S."/>
            <person name="Aerts A."/>
            <person name="Benoit I."/>
            <person name="Boyd A."/>
            <person name="Carlson A."/>
            <person name="Copeland A."/>
            <person name="Coutinho P.M."/>
            <person name="de Vries R.P."/>
            <person name="Ferreira P."/>
            <person name="Findley K."/>
            <person name="Foster B."/>
            <person name="Gaskell J."/>
            <person name="Glotzer D."/>
            <person name="Gorecki P."/>
            <person name="Heitman J."/>
            <person name="Hesse C."/>
            <person name="Hori C."/>
            <person name="Igarashi K."/>
            <person name="Jurgens J.A."/>
            <person name="Kallen N."/>
            <person name="Kersten P."/>
            <person name="Kohler A."/>
            <person name="Kuees U."/>
            <person name="Kumar T.K.A."/>
            <person name="Kuo A."/>
            <person name="LaButti K."/>
            <person name="Larrondo L.F."/>
            <person name="Lindquist E."/>
            <person name="Ling A."/>
            <person name="Lombard V."/>
            <person name="Lucas S."/>
            <person name="Lundell T."/>
            <person name="Martin R."/>
            <person name="McLaughlin D.J."/>
            <person name="Morgenstern I."/>
            <person name="Morin E."/>
            <person name="Murat C."/>
            <person name="Nagy L.G."/>
            <person name="Nolan M."/>
            <person name="Ohm R.A."/>
            <person name="Patyshakuliyeva A."/>
            <person name="Rokas A."/>
            <person name="Ruiz-Duenas F.J."/>
            <person name="Sabat G."/>
            <person name="Salamov A."/>
            <person name="Samejima M."/>
            <person name="Schmutz J."/>
            <person name="Slot J.C."/>
            <person name="St John F."/>
            <person name="Stenlid J."/>
            <person name="Sun H."/>
            <person name="Sun S."/>
            <person name="Syed K."/>
            <person name="Tsang A."/>
            <person name="Wiebenga A."/>
            <person name="Young D."/>
            <person name="Pisabarro A."/>
            <person name="Eastwood D.C."/>
            <person name="Martin F."/>
            <person name="Cullen D."/>
            <person name="Grigoriev I.V."/>
            <person name="Hibbett D.S."/>
        </authorList>
    </citation>
    <scope>NUCLEOTIDE SEQUENCE</scope>
    <source>
        <strain evidence="3">FP-58527</strain>
    </source>
</reference>
<feature type="compositionally biased region" description="Gly residues" evidence="1">
    <location>
        <begin position="29"/>
        <end position="78"/>
    </location>
</feature>
<evidence type="ECO:0000313" key="2">
    <source>
        <dbReference type="EMBL" id="EPS95855.1"/>
    </source>
</evidence>
<evidence type="ECO:0000256" key="1">
    <source>
        <dbReference type="SAM" id="MobiDB-lite"/>
    </source>
</evidence>
<feature type="compositionally biased region" description="Polar residues" evidence="1">
    <location>
        <begin position="526"/>
        <end position="550"/>
    </location>
</feature>
<dbReference type="EMBL" id="KE504198">
    <property type="protein sequence ID" value="EPS95855.1"/>
    <property type="molecule type" value="Genomic_DNA"/>
</dbReference>
<evidence type="ECO:0000313" key="3">
    <source>
        <dbReference type="Proteomes" id="UP000015241"/>
    </source>
</evidence>
<feature type="region of interest" description="Disordered" evidence="1">
    <location>
        <begin position="299"/>
        <end position="609"/>
    </location>
</feature>
<feature type="region of interest" description="Disordered" evidence="1">
    <location>
        <begin position="1"/>
        <end position="182"/>
    </location>
</feature>
<feature type="compositionally biased region" description="Polar residues" evidence="1">
    <location>
        <begin position="573"/>
        <end position="604"/>
    </location>
</feature>
<dbReference type="HOGENOM" id="CLU_004702_0_0_1"/>
<dbReference type="Proteomes" id="UP000015241">
    <property type="component" value="Unassembled WGS sequence"/>
</dbReference>
<feature type="compositionally biased region" description="Low complexity" evidence="1">
    <location>
        <begin position="246"/>
        <end position="259"/>
    </location>
</feature>
<dbReference type="AlphaFoldDB" id="S8F257"/>
<feature type="compositionally biased region" description="Basic and acidic residues" evidence="1">
    <location>
        <begin position="155"/>
        <end position="166"/>
    </location>
</feature>
<name>S8F257_FOMSC</name>
<feature type="compositionally biased region" description="Polar residues" evidence="1">
    <location>
        <begin position="299"/>
        <end position="315"/>
    </location>
</feature>
<feature type="compositionally biased region" description="Low complexity" evidence="1">
    <location>
        <begin position="79"/>
        <end position="91"/>
    </location>
</feature>
<dbReference type="InParanoid" id="S8F257"/>
<protein>
    <submittedName>
        <fullName evidence="2">Uncharacterized protein</fullName>
    </submittedName>
</protein>
<accession>S8F257</accession>
<feature type="compositionally biased region" description="Basic and acidic residues" evidence="1">
    <location>
        <begin position="397"/>
        <end position="410"/>
    </location>
</feature>
<dbReference type="STRING" id="743788.S8F257"/>
<dbReference type="OrthoDB" id="431557at2759"/>